<dbReference type="HOGENOM" id="CLU_076147_1_1_10"/>
<feature type="transmembrane region" description="Helical" evidence="6">
    <location>
        <begin position="95"/>
        <end position="117"/>
    </location>
</feature>
<keyword evidence="5 6" id="KW-0472">Membrane</keyword>
<dbReference type="STRING" id="999422.HMPREF9944_00159"/>
<reference evidence="7 8" key="1">
    <citation type="submission" date="2011-12" db="EMBL/GenBank/DDBJ databases">
        <title>The Genome Sequence of Prevotella maculosa OT 289.</title>
        <authorList>
            <consortium name="The Broad Institute Genome Sequencing Platform"/>
            <person name="Earl A."/>
            <person name="Ward D."/>
            <person name="Feldgarden M."/>
            <person name="Gevers D."/>
            <person name="Izard J."/>
            <person name="Blanton J.M."/>
            <person name="Mathney J."/>
            <person name="Tanner A.C."/>
            <person name="Dewhirst F.E."/>
            <person name="Young S.K."/>
            <person name="Zeng Q."/>
            <person name="Gargeya S."/>
            <person name="Fitzgerald M."/>
            <person name="Haas B."/>
            <person name="Abouelleil A."/>
            <person name="Alvarado L."/>
            <person name="Arachchi H.M."/>
            <person name="Berlin A."/>
            <person name="Chapman S.B."/>
            <person name="Gearin G."/>
            <person name="Goldberg J."/>
            <person name="Griggs A."/>
            <person name="Gujja S."/>
            <person name="Hansen M."/>
            <person name="Heiman D."/>
            <person name="Howarth C."/>
            <person name="Larimer J."/>
            <person name="Lui A."/>
            <person name="MacDonald P.J.P."/>
            <person name="McCowen C."/>
            <person name="Montmayeur A."/>
            <person name="Murphy C."/>
            <person name="Neiman D."/>
            <person name="Pearson M."/>
            <person name="Priest M."/>
            <person name="Roberts A."/>
            <person name="Saif S."/>
            <person name="Shea T."/>
            <person name="Sisk P."/>
            <person name="Stolte C."/>
            <person name="Sykes S."/>
            <person name="Wortman J."/>
            <person name="Nusbaum C."/>
            <person name="Birren B."/>
        </authorList>
    </citation>
    <scope>NUCLEOTIDE SEQUENCE [LARGE SCALE GENOMIC DNA]</scope>
    <source>
        <strain evidence="7 8">OT 289</strain>
    </source>
</reference>
<dbReference type="PATRIC" id="fig|999422.3.peg.149"/>
<keyword evidence="3 6" id="KW-0812">Transmembrane</keyword>
<accession>H1HJ15</accession>
<proteinExistence type="inferred from homology"/>
<evidence type="ECO:0000256" key="6">
    <source>
        <dbReference type="SAM" id="Phobius"/>
    </source>
</evidence>
<dbReference type="Proteomes" id="UP000003167">
    <property type="component" value="Unassembled WGS sequence"/>
</dbReference>
<dbReference type="EMBL" id="AGEK01000010">
    <property type="protein sequence ID" value="EHO74408.1"/>
    <property type="molecule type" value="Genomic_DNA"/>
</dbReference>
<evidence type="ECO:0000256" key="2">
    <source>
        <dbReference type="ARBA" id="ARBA00005268"/>
    </source>
</evidence>
<evidence type="ECO:0000256" key="5">
    <source>
        <dbReference type="ARBA" id="ARBA00023136"/>
    </source>
</evidence>
<feature type="transmembrane region" description="Helical" evidence="6">
    <location>
        <begin position="222"/>
        <end position="247"/>
    </location>
</feature>
<keyword evidence="8" id="KW-1185">Reference proteome</keyword>
<feature type="transmembrane region" description="Helical" evidence="6">
    <location>
        <begin position="6"/>
        <end position="30"/>
    </location>
</feature>
<evidence type="ECO:0000256" key="1">
    <source>
        <dbReference type="ARBA" id="ARBA00004141"/>
    </source>
</evidence>
<comment type="subcellular location">
    <subcellularLocation>
        <location evidence="1">Membrane</location>
        <topology evidence="1">Multi-pass membrane protein</topology>
    </subcellularLocation>
</comment>
<organism evidence="7 8">
    <name type="scientific">Segatella maculosa OT 289</name>
    <dbReference type="NCBI Taxonomy" id="999422"/>
    <lineage>
        <taxon>Bacteria</taxon>
        <taxon>Pseudomonadati</taxon>
        <taxon>Bacteroidota</taxon>
        <taxon>Bacteroidia</taxon>
        <taxon>Bacteroidales</taxon>
        <taxon>Prevotellaceae</taxon>
        <taxon>Segatella</taxon>
    </lineage>
</organism>
<dbReference type="PANTHER" id="PTHR30028:SF0">
    <property type="entry name" value="PROTEIN ALUMINUM SENSITIVE 3"/>
    <property type="match status" value="1"/>
</dbReference>
<comment type="caution">
    <text evidence="7">The sequence shown here is derived from an EMBL/GenBank/DDBJ whole genome shotgun (WGS) entry which is preliminary data.</text>
</comment>
<evidence type="ECO:0000256" key="4">
    <source>
        <dbReference type="ARBA" id="ARBA00022989"/>
    </source>
</evidence>
<comment type="similarity">
    <text evidence="2">Belongs to the UPF0014 family.</text>
</comment>
<dbReference type="GO" id="GO:0005886">
    <property type="term" value="C:plasma membrane"/>
    <property type="evidence" value="ECO:0007669"/>
    <property type="project" value="TreeGrafter"/>
</dbReference>
<dbReference type="OrthoDB" id="9791807at2"/>
<name>H1HJ15_9BACT</name>
<evidence type="ECO:0008006" key="9">
    <source>
        <dbReference type="Google" id="ProtNLM"/>
    </source>
</evidence>
<feature type="transmembrane region" description="Helical" evidence="6">
    <location>
        <begin position="67"/>
        <end position="88"/>
    </location>
</feature>
<feature type="transmembrane region" description="Helical" evidence="6">
    <location>
        <begin position="42"/>
        <end position="61"/>
    </location>
</feature>
<evidence type="ECO:0000313" key="8">
    <source>
        <dbReference type="Proteomes" id="UP000003167"/>
    </source>
</evidence>
<gene>
    <name evidence="7" type="ORF">HMPREF9944_00159</name>
</gene>
<dbReference type="Pfam" id="PF03649">
    <property type="entry name" value="UPF0014"/>
    <property type="match status" value="1"/>
</dbReference>
<keyword evidence="4 6" id="KW-1133">Transmembrane helix</keyword>
<sequence>MIIEKTMNIGFMGICILVILLCIPVYLIYFYKLNLQRKFAMAITKAVGYLAVTGIMLEFVFRLNNVILNILWVIFLSLLTSVVTVSRAKLSMKRYFIPAFFSTLIVTFIIGILVIMAVFSTGNPFDTRYFIPITGFIIGGIIESNAKALDTYYAGLRNHCALFYNLLGNGASHHQAVKYFIKRSLERNMLPSLGRMTYIIIGVTPAVMWAMLLAGADVYSAILIELLALAVMLAASPLALLLTLVLTKRYTFDEYGKLSTQKQINETEE</sequence>
<dbReference type="PANTHER" id="PTHR30028">
    <property type="entry name" value="UPF0014 INNER MEMBRANE PROTEIN YBBM-RELATED"/>
    <property type="match status" value="1"/>
</dbReference>
<dbReference type="InterPro" id="IPR005226">
    <property type="entry name" value="UPF0014_fam"/>
</dbReference>
<evidence type="ECO:0000256" key="3">
    <source>
        <dbReference type="ARBA" id="ARBA00022692"/>
    </source>
</evidence>
<evidence type="ECO:0000313" key="7">
    <source>
        <dbReference type="EMBL" id="EHO74408.1"/>
    </source>
</evidence>
<feature type="transmembrane region" description="Helical" evidence="6">
    <location>
        <begin position="196"/>
        <end position="216"/>
    </location>
</feature>
<dbReference type="AlphaFoldDB" id="H1HJ15"/>
<protein>
    <recommendedName>
        <fullName evidence="9">TIGR00245 family protein</fullName>
    </recommendedName>
</protein>